<feature type="transmembrane region" description="Helical" evidence="1">
    <location>
        <begin position="102"/>
        <end position="120"/>
    </location>
</feature>
<evidence type="ECO:0000256" key="1">
    <source>
        <dbReference type="SAM" id="Phobius"/>
    </source>
</evidence>
<keyword evidence="3" id="KW-1185">Reference proteome</keyword>
<feature type="transmembrane region" description="Helical" evidence="1">
    <location>
        <begin position="12"/>
        <end position="32"/>
    </location>
</feature>
<evidence type="ECO:0000313" key="2">
    <source>
        <dbReference type="EMBL" id="MFD2965622.1"/>
    </source>
</evidence>
<dbReference type="PANTHER" id="PTHR31061">
    <property type="entry name" value="LD22376P"/>
    <property type="match status" value="1"/>
</dbReference>
<keyword evidence="1" id="KW-0472">Membrane</keyword>
<evidence type="ECO:0008006" key="4">
    <source>
        <dbReference type="Google" id="ProtNLM"/>
    </source>
</evidence>
<keyword evidence="1" id="KW-0812">Transmembrane</keyword>
<sequence length="122" mass="13830">MNVKKVASERILSVDIMRGLTLLLMLFVNDLFEPGVPAWLLHTKVNVDGMELADWVFPGFLFIVGVSAPYAIRSRLNKGLIGWGHFVAALACLLLMDKSPLCLWIFCYIEYTVYLGYWFGPK</sequence>
<name>A0ABW6B8P9_9SPHI</name>
<dbReference type="Proteomes" id="UP001597560">
    <property type="component" value="Unassembled WGS sequence"/>
</dbReference>
<organism evidence="2 3">
    <name type="scientific">Olivibacter jilunii</name>
    <dbReference type="NCBI Taxonomy" id="985016"/>
    <lineage>
        <taxon>Bacteria</taxon>
        <taxon>Pseudomonadati</taxon>
        <taxon>Bacteroidota</taxon>
        <taxon>Sphingobacteriia</taxon>
        <taxon>Sphingobacteriales</taxon>
        <taxon>Sphingobacteriaceae</taxon>
        <taxon>Olivibacter</taxon>
    </lineage>
</organism>
<accession>A0ABW6B8P9</accession>
<feature type="transmembrane region" description="Helical" evidence="1">
    <location>
        <begin position="79"/>
        <end position="96"/>
    </location>
</feature>
<protein>
    <recommendedName>
        <fullName evidence="4">DUF5009 domain-containing protein</fullName>
    </recommendedName>
</protein>
<dbReference type="RefSeq" id="WP_377613540.1">
    <property type="nucleotide sequence ID" value="NZ_JBHUPA010000039.1"/>
</dbReference>
<keyword evidence="1" id="KW-1133">Transmembrane helix</keyword>
<proteinExistence type="predicted"/>
<reference evidence="3" key="1">
    <citation type="journal article" date="2019" name="Int. J. Syst. Evol. Microbiol.">
        <title>The Global Catalogue of Microorganisms (GCM) 10K type strain sequencing project: providing services to taxonomists for standard genome sequencing and annotation.</title>
        <authorList>
            <consortium name="The Broad Institute Genomics Platform"/>
            <consortium name="The Broad Institute Genome Sequencing Center for Infectious Disease"/>
            <person name="Wu L."/>
            <person name="Ma J."/>
        </authorList>
    </citation>
    <scope>NUCLEOTIDE SEQUENCE [LARGE SCALE GENOMIC DNA]</scope>
    <source>
        <strain evidence="3">KCTC 23098</strain>
    </source>
</reference>
<gene>
    <name evidence="2" type="ORF">ACFS6J_27730</name>
</gene>
<dbReference type="EMBL" id="JBHUPA010000039">
    <property type="protein sequence ID" value="MFD2965622.1"/>
    <property type="molecule type" value="Genomic_DNA"/>
</dbReference>
<evidence type="ECO:0000313" key="3">
    <source>
        <dbReference type="Proteomes" id="UP001597560"/>
    </source>
</evidence>
<comment type="caution">
    <text evidence="2">The sequence shown here is derived from an EMBL/GenBank/DDBJ whole genome shotgun (WGS) entry which is preliminary data.</text>
</comment>
<dbReference type="PANTHER" id="PTHR31061:SF24">
    <property type="entry name" value="LD22376P"/>
    <property type="match status" value="1"/>
</dbReference>
<feature type="transmembrane region" description="Helical" evidence="1">
    <location>
        <begin position="52"/>
        <end position="72"/>
    </location>
</feature>